<evidence type="ECO:0000256" key="1">
    <source>
        <dbReference type="SAM" id="Phobius"/>
    </source>
</evidence>
<evidence type="ECO:0000313" key="3">
    <source>
        <dbReference type="EMBL" id="VCT83102.1"/>
    </source>
</evidence>
<dbReference type="EMBL" id="CAKJVE010000004">
    <property type="protein sequence ID" value="CAG9711088.1"/>
    <property type="molecule type" value="Genomic_DNA"/>
</dbReference>
<keyword evidence="1" id="KW-1133">Transmembrane helix</keyword>
<reference evidence="2" key="2">
    <citation type="submission" date="2021-10" db="EMBL/GenBank/DDBJ databases">
        <authorList>
            <person name="Mesa V."/>
        </authorList>
    </citation>
    <scope>NUCLEOTIDE SEQUENCE</scope>
    <source>
        <strain evidence="2">CC3_PB</strain>
    </source>
</reference>
<dbReference type="Proteomes" id="UP000789738">
    <property type="component" value="Unassembled WGS sequence"/>
</dbReference>
<feature type="transmembrane region" description="Helical" evidence="1">
    <location>
        <begin position="6"/>
        <end position="32"/>
    </location>
</feature>
<proteinExistence type="predicted"/>
<name>A0A650LQN1_9CLOT</name>
<accession>A0A650LQN1</accession>
<keyword evidence="1" id="KW-0812">Transmembrane</keyword>
<organism evidence="3 4">
    <name type="scientific">Clostridium neonatale</name>
    <dbReference type="NCBI Taxonomy" id="137838"/>
    <lineage>
        <taxon>Bacteria</taxon>
        <taxon>Bacillati</taxon>
        <taxon>Bacillota</taxon>
        <taxon>Clostridia</taxon>
        <taxon>Eubacteriales</taxon>
        <taxon>Clostridiaceae</taxon>
        <taxon>Clostridium</taxon>
    </lineage>
</organism>
<keyword evidence="1" id="KW-0472">Membrane</keyword>
<dbReference type="AlphaFoldDB" id="A0A650LQN1"/>
<dbReference type="RefSeq" id="WP_159149979.1">
    <property type="nucleotide sequence ID" value="NZ_CAKJVE010000004.1"/>
</dbReference>
<gene>
    <name evidence="2" type="ORF">CNEO_45064</name>
    <name evidence="3" type="ORF">CNEONATNEC25_00697</name>
</gene>
<sequence>MKQENFQILSICILVNAMLGIMAHTIISIIVYGRLFMISKRIIEVFDELKLPAFYISKGNFKESCVVFNYTETPSSFADNEEDTTSYDILLNLYDR</sequence>
<protein>
    <submittedName>
        <fullName evidence="3">Uncharacterized protein</fullName>
    </submittedName>
</protein>
<dbReference type="Proteomes" id="UP000431451">
    <property type="component" value="Unassembled WGS sequence"/>
</dbReference>
<evidence type="ECO:0000313" key="4">
    <source>
        <dbReference type="Proteomes" id="UP000431451"/>
    </source>
</evidence>
<evidence type="ECO:0000313" key="2">
    <source>
        <dbReference type="EMBL" id="CAG9711088.1"/>
    </source>
</evidence>
<reference evidence="3 4" key="1">
    <citation type="submission" date="2018-06" db="EMBL/GenBank/DDBJ databases">
        <authorList>
            <consortium name="IHU Genomes"/>
        </authorList>
    </citation>
    <scope>NUCLEOTIDE SEQUENCE [LARGE SCALE GENOMIC DNA]</scope>
    <source>
        <strain evidence="3 4">NEC25</strain>
    </source>
</reference>
<dbReference type="EMBL" id="UWJD01000001">
    <property type="protein sequence ID" value="VCT83102.1"/>
    <property type="molecule type" value="Genomic_DNA"/>
</dbReference>